<proteinExistence type="predicted"/>
<accession>A0A6N7Z4R2</accession>
<comment type="caution">
    <text evidence="1">The sequence shown here is derived from an EMBL/GenBank/DDBJ whole genome shotgun (WGS) entry which is preliminary data.</text>
</comment>
<sequence length="63" mass="5925">MLLCVDEVDGGVAELELVGGVELGGVDDGGFGVVDECGGGEDGGSSRGGLVGFVGGIVVPGGM</sequence>
<evidence type="ECO:0000313" key="1">
    <source>
        <dbReference type="EMBL" id="MTD55340.1"/>
    </source>
</evidence>
<dbReference type="EMBL" id="WMBA01000020">
    <property type="protein sequence ID" value="MTD55340.1"/>
    <property type="molecule type" value="Genomic_DNA"/>
</dbReference>
<dbReference type="AlphaFoldDB" id="A0A6N7Z4R2"/>
<protein>
    <submittedName>
        <fullName evidence="1">Uncharacterized protein</fullName>
    </submittedName>
</protein>
<reference evidence="1 2" key="1">
    <citation type="submission" date="2019-11" db="EMBL/GenBank/DDBJ databases">
        <title>Draft genome of Amycolatopsis RM579.</title>
        <authorList>
            <person name="Duangmal K."/>
            <person name="Mingma R."/>
        </authorList>
    </citation>
    <scope>NUCLEOTIDE SEQUENCE [LARGE SCALE GENOMIC DNA]</scope>
    <source>
        <strain evidence="1 2">RM579</strain>
    </source>
</reference>
<keyword evidence="2" id="KW-1185">Reference proteome</keyword>
<gene>
    <name evidence="1" type="ORF">GKO32_15335</name>
</gene>
<organism evidence="1 2">
    <name type="scientific">Amycolatopsis pithecellobii</name>
    <dbReference type="NCBI Taxonomy" id="664692"/>
    <lineage>
        <taxon>Bacteria</taxon>
        <taxon>Bacillati</taxon>
        <taxon>Actinomycetota</taxon>
        <taxon>Actinomycetes</taxon>
        <taxon>Pseudonocardiales</taxon>
        <taxon>Pseudonocardiaceae</taxon>
        <taxon>Amycolatopsis</taxon>
    </lineage>
</organism>
<name>A0A6N7Z4R2_9PSEU</name>
<dbReference type="Proteomes" id="UP000440096">
    <property type="component" value="Unassembled WGS sequence"/>
</dbReference>
<evidence type="ECO:0000313" key="2">
    <source>
        <dbReference type="Proteomes" id="UP000440096"/>
    </source>
</evidence>